<evidence type="ECO:0000256" key="1">
    <source>
        <dbReference type="ARBA" id="ARBA00004606"/>
    </source>
</evidence>
<feature type="chain" id="PRO_5018240281" description="Fringe-like glycosyltransferase domain-containing protein" evidence="10">
    <location>
        <begin position="24"/>
        <end position="257"/>
    </location>
</feature>
<evidence type="ECO:0000256" key="10">
    <source>
        <dbReference type="SAM" id="SignalP"/>
    </source>
</evidence>
<dbReference type="Gene3D" id="3.90.550.50">
    <property type="match status" value="1"/>
</dbReference>
<dbReference type="GO" id="GO:0016757">
    <property type="term" value="F:glycosyltransferase activity"/>
    <property type="evidence" value="ECO:0007669"/>
    <property type="project" value="UniProtKB-KW"/>
</dbReference>
<comment type="caution">
    <text evidence="12">The sequence shown here is derived from an EMBL/GenBank/DDBJ whole genome shotgun (WGS) entry which is preliminary data.</text>
</comment>
<evidence type="ECO:0000256" key="7">
    <source>
        <dbReference type="ARBA" id="ARBA00022989"/>
    </source>
</evidence>
<sequence length="257" mass="28844">MRTKKLTNSLLLICVLLITNASADFLEPNDVVMVIFSQKEGYHAAHADYLRKGIYEQASALEKSSSISSVKTYFAVKTCAKYHADRIPIIKNSWAKHAINLGYFSDVADRNLREAYVVPNTTEGHCAKTYGILQEADKILTKNGFNWLVISDDDTIFSVARLLRLLTCYNPKHLVAIGERYGFRMWDNQFGYQYLTGGAGMVLSAPLVHEMVMSDACNCPSATTPDDMYLFGVCLSRLGVEPVHSPMFHQVFAYNFL</sequence>
<evidence type="ECO:0000256" key="5">
    <source>
        <dbReference type="ARBA" id="ARBA00022692"/>
    </source>
</evidence>
<dbReference type="GO" id="GO:0012505">
    <property type="term" value="C:endomembrane system"/>
    <property type="evidence" value="ECO:0007669"/>
    <property type="project" value="UniProtKB-SubCell"/>
</dbReference>
<reference evidence="12" key="2">
    <citation type="submission" date="2018-07" db="EMBL/GenBank/DDBJ databases">
        <authorList>
            <person name="Mckenzie S.K."/>
            <person name="Kronauer D.J.C."/>
        </authorList>
    </citation>
    <scope>NUCLEOTIDE SEQUENCE</scope>
    <source>
        <strain evidence="12">Clonal line C1</strain>
    </source>
</reference>
<comment type="subcellular location">
    <subcellularLocation>
        <location evidence="9">Endomembrane system</location>
        <topology evidence="9">Single-pass membrane protein</topology>
    </subcellularLocation>
    <subcellularLocation>
        <location evidence="1">Membrane</location>
        <topology evidence="1">Single-pass type II membrane protein</topology>
    </subcellularLocation>
</comment>
<feature type="domain" description="Fringe-like glycosyltransferase" evidence="11">
    <location>
        <begin position="71"/>
        <end position="251"/>
    </location>
</feature>
<keyword evidence="7" id="KW-1133">Transmembrane helix</keyword>
<keyword evidence="5" id="KW-0812">Transmembrane</keyword>
<dbReference type="EMBL" id="QOIP01000006">
    <property type="protein sequence ID" value="RLU21725.1"/>
    <property type="molecule type" value="Genomic_DNA"/>
</dbReference>
<name>A0A3L8DMP8_OOCBI</name>
<evidence type="ECO:0000256" key="4">
    <source>
        <dbReference type="ARBA" id="ARBA00022679"/>
    </source>
</evidence>
<evidence type="ECO:0000256" key="2">
    <source>
        <dbReference type="ARBA" id="ARBA00008661"/>
    </source>
</evidence>
<keyword evidence="6" id="KW-0735">Signal-anchor</keyword>
<gene>
    <name evidence="12" type="ORF">DMN91_006101</name>
</gene>
<evidence type="ECO:0000313" key="12">
    <source>
        <dbReference type="EMBL" id="RLU21725.1"/>
    </source>
</evidence>
<accession>A0A3L8DMP8</accession>
<reference evidence="12" key="1">
    <citation type="journal article" date="2018" name="Genome Res.">
        <title>The genomic architecture and molecular evolution of ant odorant receptors.</title>
        <authorList>
            <person name="McKenzie S.K."/>
            <person name="Kronauer D.J.C."/>
        </authorList>
    </citation>
    <scope>NUCLEOTIDE SEQUENCE [LARGE SCALE GENOMIC DNA]</scope>
    <source>
        <strain evidence="12">Clonal line C1</strain>
    </source>
</reference>
<keyword evidence="4" id="KW-0808">Transferase</keyword>
<keyword evidence="8" id="KW-0472">Membrane</keyword>
<proteinExistence type="inferred from homology"/>
<dbReference type="InterPro" id="IPR003378">
    <property type="entry name" value="Fringe-like_glycosylTrfase"/>
</dbReference>
<comment type="similarity">
    <text evidence="2">Belongs to the glycosyltransferase 31 family.</text>
</comment>
<dbReference type="AlphaFoldDB" id="A0A3L8DMP8"/>
<keyword evidence="10" id="KW-0732">Signal</keyword>
<evidence type="ECO:0000256" key="3">
    <source>
        <dbReference type="ARBA" id="ARBA00022676"/>
    </source>
</evidence>
<dbReference type="PANTHER" id="PTHR10811">
    <property type="entry name" value="FRINGE-RELATED"/>
    <property type="match status" value="1"/>
</dbReference>
<protein>
    <recommendedName>
        <fullName evidence="11">Fringe-like glycosyltransferase domain-containing protein</fullName>
    </recommendedName>
</protein>
<dbReference type="Pfam" id="PF02434">
    <property type="entry name" value="Fringe"/>
    <property type="match status" value="1"/>
</dbReference>
<evidence type="ECO:0000256" key="9">
    <source>
        <dbReference type="ARBA" id="ARBA00037847"/>
    </source>
</evidence>
<dbReference type="OrthoDB" id="5984008at2759"/>
<evidence type="ECO:0000256" key="6">
    <source>
        <dbReference type="ARBA" id="ARBA00022968"/>
    </source>
</evidence>
<keyword evidence="3" id="KW-0328">Glycosyltransferase</keyword>
<evidence type="ECO:0000256" key="8">
    <source>
        <dbReference type="ARBA" id="ARBA00023136"/>
    </source>
</evidence>
<dbReference type="GO" id="GO:0016020">
    <property type="term" value="C:membrane"/>
    <property type="evidence" value="ECO:0007669"/>
    <property type="project" value="UniProtKB-SubCell"/>
</dbReference>
<evidence type="ECO:0000259" key="11">
    <source>
        <dbReference type="Pfam" id="PF02434"/>
    </source>
</evidence>
<organism evidence="12">
    <name type="scientific">Ooceraea biroi</name>
    <name type="common">Clonal raider ant</name>
    <name type="synonym">Cerapachys biroi</name>
    <dbReference type="NCBI Taxonomy" id="2015173"/>
    <lineage>
        <taxon>Eukaryota</taxon>
        <taxon>Metazoa</taxon>
        <taxon>Ecdysozoa</taxon>
        <taxon>Arthropoda</taxon>
        <taxon>Hexapoda</taxon>
        <taxon>Insecta</taxon>
        <taxon>Pterygota</taxon>
        <taxon>Neoptera</taxon>
        <taxon>Endopterygota</taxon>
        <taxon>Hymenoptera</taxon>
        <taxon>Apocrita</taxon>
        <taxon>Aculeata</taxon>
        <taxon>Formicoidea</taxon>
        <taxon>Formicidae</taxon>
        <taxon>Dorylinae</taxon>
        <taxon>Ooceraea</taxon>
    </lineage>
</organism>
<dbReference type="Proteomes" id="UP000279307">
    <property type="component" value="Chromosome 6"/>
</dbReference>
<feature type="signal peptide" evidence="10">
    <location>
        <begin position="1"/>
        <end position="23"/>
    </location>
</feature>